<accession>A0ABV4U701</accession>
<evidence type="ECO:0000313" key="2">
    <source>
        <dbReference type="Proteomes" id="UP001575105"/>
    </source>
</evidence>
<protein>
    <submittedName>
        <fullName evidence="1">Uncharacterized protein</fullName>
    </submittedName>
</protein>
<comment type="caution">
    <text evidence="1">The sequence shown here is derived from an EMBL/GenBank/DDBJ whole genome shotgun (WGS) entry which is preliminary data.</text>
</comment>
<proteinExistence type="predicted"/>
<evidence type="ECO:0000313" key="1">
    <source>
        <dbReference type="EMBL" id="MFA9478526.1"/>
    </source>
</evidence>
<organism evidence="1 2">
    <name type="scientific">Natronomicrosphaera hydrolytica</name>
    <dbReference type="NCBI Taxonomy" id="3242702"/>
    <lineage>
        <taxon>Bacteria</taxon>
        <taxon>Pseudomonadati</taxon>
        <taxon>Planctomycetota</taxon>
        <taxon>Phycisphaerae</taxon>
        <taxon>Phycisphaerales</taxon>
        <taxon>Phycisphaeraceae</taxon>
        <taxon>Natronomicrosphaera</taxon>
    </lineage>
</organism>
<reference evidence="1 2" key="1">
    <citation type="submission" date="2024-08" db="EMBL/GenBank/DDBJ databases">
        <title>Whole-genome sequencing of halo(alkali)philic microorganisms from hypersaline lakes.</title>
        <authorList>
            <person name="Sorokin D.Y."/>
            <person name="Merkel A.Y."/>
            <person name="Messina E."/>
            <person name="Yakimov M."/>
        </authorList>
    </citation>
    <scope>NUCLEOTIDE SEQUENCE [LARGE SCALE GENOMIC DNA]</scope>
    <source>
        <strain evidence="1 2">AB-hyl4</strain>
    </source>
</reference>
<dbReference type="RefSeq" id="WP_425345452.1">
    <property type="nucleotide sequence ID" value="NZ_JBGUBD010000005.1"/>
</dbReference>
<dbReference type="Proteomes" id="UP001575105">
    <property type="component" value="Unassembled WGS sequence"/>
</dbReference>
<name>A0ABV4U701_9BACT</name>
<dbReference type="EMBL" id="JBGUBD010000005">
    <property type="protein sequence ID" value="MFA9478526.1"/>
    <property type="molecule type" value="Genomic_DNA"/>
</dbReference>
<keyword evidence="2" id="KW-1185">Reference proteome</keyword>
<sequence>MREPKSKHDGVDWSRRKQMWHATYGNCCDGLHDLGYHDDEQDAADAVKAFTESHERTNDAI</sequence>
<gene>
    <name evidence="1" type="ORF">ACERK3_09480</name>
</gene>